<feature type="region of interest" description="Disordered" evidence="4">
    <location>
        <begin position="995"/>
        <end position="1024"/>
    </location>
</feature>
<feature type="transmembrane region" description="Helical" evidence="5">
    <location>
        <begin position="798"/>
        <end position="816"/>
    </location>
</feature>
<dbReference type="Pfam" id="PF00069">
    <property type="entry name" value="Pkinase"/>
    <property type="match status" value="1"/>
</dbReference>
<keyword evidence="5" id="KW-0472">Membrane</keyword>
<feature type="compositionally biased region" description="Polar residues" evidence="4">
    <location>
        <begin position="1394"/>
        <end position="1417"/>
    </location>
</feature>
<evidence type="ECO:0000313" key="7">
    <source>
        <dbReference type="EMBL" id="GKT23950.1"/>
    </source>
</evidence>
<sequence length="1589" mass="175932">LIDKRYQGILILKAGYALAFFANLCFDPAITAEIFGCIKPRRLEQWYEVFRKNHCPWGVKLWSQLVSSFSNVPHLIPELSPRFDTMMEWCKDHCDGWTQFAELYLDNLKKNSEELLRIETLEGKRKELLKADIDARSGTMVIDSIVKNGGPKERTLKMSISGLFDKSKFFARVDTSAVGAVLEHGQKQSHLLSFIKEKNMLYFKSLHLPFTSASPIRCLHMCIHSGPKQPYCLGVTAYTDIGESIFREVIVRQVPGTGQYSWHSIPIAISGVICIDIKCLSSLDYCEWCRIDCLRIIKEDQDEEKERVRIETVQRKEDEIEKKKAAEEQRRKDKEEEERKREESLLKMSTTHMSKNLHKSTPTTISSASSLEPLCILGAGGFGEVLLVNVEGLEVPCVLKKMIQLGNKESVRSCRKEFKAQVKLFMNPRCFNRIPRPMFILDLLDENFSGVYGYLMEYCAGGSVNQFVKSWCVKSKPVDGVPGSVEGMPVVSTDAKDLEGEEEEDSDSDSDSTREHEQQLLDPVKIASVCVNVIECLDDVFSADPSLVHRDIKPDNFLVRYVPSTKQCVIVLGDLGLSLIQDTMSSTGSISIDRGSMGGGDSRGEEVEKAMEEARLCGTLVYNSYEVLTGESLQSQNSDAHSLGLTIFSLFSGTPPFFGHPLLRGVHETSKFVDILIDIMEKGRIPKLSSSPLWCELNSMLDGKYSSVAAILSEVFGGLTELSVSKRMTIHSAREKLGLVKHLLPTLGEGWECPKMDEIVSVCQKKYGHGDGQVALKQEPTITPGAGDDISSQGWPRVMATIVGATIISVFVYAGIRDELIFGGIFSADQLFSIIFSFVQSIIFLNLSAISVWNRLFSRIDSSPAISQPVFTFLLCVSFIIIATLWREGLVLLLTNLTDNSVDRYVLLSHVQNISTELYVPMLLLDRSLGDWTLGKFVSKEPAYDHQNDQKPIELVSAIGQGLNSAKDEECHSRSSPVENPSSVVRFMPIDDAAASVSPRSGSQCEGDQEDMNNLSHSSLTSLDEEERSTFQFSRYVGVLNDPSCPSRSVKQKTTSHGQQRSILRSWSCSSEFNPPASITCGLRDMYSSKKLSHSPDIAQSLAHSRSPVGDMNNLYHSPSLPIELSVDSSVSISVLVTYSIVITLISLLLTIPFYFLFHGVVYPIVFQEVAQIPSQADLSSDGNNDIYTGTLPLEWVYEPDFPWSFFLGGVIGLIYSISGIHNGTDGSSCSSDGSNSGLSEKEVKGNNPIAGLLHDLYPTFREVQPNSSLSFRLIRVEDLYIGFESCGSEASIRSSLGPEVRERRPSYFDQKLTSILSIADDEAGLGEEEVCELDLNGSENSDDFEIKVESSHASKANDPKLLPSITEERISIDEIDEESSSPSPAVSRKASRLSKSSNMIHLNPQMPSYSPVSISTSDDSEVDELLQMRAEASQACVESSSSDMFAPISVSTPMTDSVFDEAYAMKKTSSPPLSPGIISECITPFMGPGDLKSQDFIMRKSPLNFVETWEKKIGDLDKDGKTGVSQSESPPKLPTKDDISMKHAKDKGEIRSPKSKIVVFDEGEKMSDGTSPLQEEPEKANNKCCNIM</sequence>
<feature type="binding site" evidence="3">
    <location>
        <position position="400"/>
    </location>
    <ligand>
        <name>ATP</name>
        <dbReference type="ChEBI" id="CHEBI:30616"/>
    </ligand>
</feature>
<evidence type="ECO:0000256" key="3">
    <source>
        <dbReference type="PROSITE-ProRule" id="PRU10141"/>
    </source>
</evidence>
<organism evidence="7 8">
    <name type="scientific">Aduncisulcus paluster</name>
    <dbReference type="NCBI Taxonomy" id="2918883"/>
    <lineage>
        <taxon>Eukaryota</taxon>
        <taxon>Metamonada</taxon>
        <taxon>Carpediemonas-like organisms</taxon>
        <taxon>Aduncisulcus</taxon>
    </lineage>
</organism>
<protein>
    <recommendedName>
        <fullName evidence="6">Protein kinase domain-containing protein</fullName>
    </recommendedName>
</protein>
<feature type="transmembrane region" description="Helical" evidence="5">
    <location>
        <begin position="865"/>
        <end position="886"/>
    </location>
</feature>
<keyword evidence="2 3" id="KW-0067">ATP-binding</keyword>
<dbReference type="InterPro" id="IPR017441">
    <property type="entry name" value="Protein_kinase_ATP_BS"/>
</dbReference>
<accession>A0ABQ5JZY2</accession>
<evidence type="ECO:0000256" key="4">
    <source>
        <dbReference type="SAM" id="MobiDB-lite"/>
    </source>
</evidence>
<dbReference type="PANTHER" id="PTHR24361">
    <property type="entry name" value="MITOGEN-ACTIVATED KINASE KINASE KINASE"/>
    <property type="match status" value="1"/>
</dbReference>
<dbReference type="InterPro" id="IPR053235">
    <property type="entry name" value="Ser_Thr_kinase"/>
</dbReference>
<feature type="compositionally biased region" description="Acidic residues" evidence="4">
    <location>
        <begin position="499"/>
        <end position="510"/>
    </location>
</feature>
<feature type="region of interest" description="Disordered" evidence="4">
    <location>
        <begin position="319"/>
        <end position="344"/>
    </location>
</feature>
<evidence type="ECO:0000256" key="2">
    <source>
        <dbReference type="ARBA" id="ARBA00022840"/>
    </source>
</evidence>
<feature type="compositionally biased region" description="Polar residues" evidence="4">
    <location>
        <begin position="998"/>
        <end position="1022"/>
    </location>
</feature>
<dbReference type="Gene3D" id="1.10.510.10">
    <property type="entry name" value="Transferase(Phosphotransferase) domain 1"/>
    <property type="match status" value="1"/>
</dbReference>
<feature type="transmembrane region" description="Helical" evidence="5">
    <location>
        <begin position="828"/>
        <end position="853"/>
    </location>
</feature>
<keyword evidence="1 3" id="KW-0547">Nucleotide-binding</keyword>
<feature type="region of interest" description="Disordered" evidence="4">
    <location>
        <begin position="1373"/>
        <end position="1417"/>
    </location>
</feature>
<dbReference type="PROSITE" id="PS50011">
    <property type="entry name" value="PROTEIN_KINASE_DOM"/>
    <property type="match status" value="1"/>
</dbReference>
<dbReference type="SUPFAM" id="SSF56112">
    <property type="entry name" value="Protein kinase-like (PK-like)"/>
    <property type="match status" value="1"/>
</dbReference>
<feature type="domain" description="Protein kinase" evidence="6">
    <location>
        <begin position="371"/>
        <end position="747"/>
    </location>
</feature>
<feature type="transmembrane region" description="Helical" evidence="5">
    <location>
        <begin position="1136"/>
        <end position="1158"/>
    </location>
</feature>
<evidence type="ECO:0000256" key="5">
    <source>
        <dbReference type="SAM" id="Phobius"/>
    </source>
</evidence>
<dbReference type="InterPro" id="IPR008271">
    <property type="entry name" value="Ser/Thr_kinase_AS"/>
</dbReference>
<feature type="region of interest" description="Disordered" evidence="4">
    <location>
        <begin position="1517"/>
        <end position="1589"/>
    </location>
</feature>
<reference evidence="7" key="1">
    <citation type="submission" date="2022-03" db="EMBL/GenBank/DDBJ databases">
        <title>Draft genome sequence of Aduncisulcus paluster, a free-living microaerophilic Fornicata.</title>
        <authorList>
            <person name="Yuyama I."/>
            <person name="Kume K."/>
            <person name="Tamura T."/>
            <person name="Inagaki Y."/>
            <person name="Hashimoto T."/>
        </authorList>
    </citation>
    <scope>NUCLEOTIDE SEQUENCE</scope>
    <source>
        <strain evidence="7">NY0171</strain>
    </source>
</reference>
<feature type="compositionally biased region" description="Basic and acidic residues" evidence="4">
    <location>
        <begin position="1535"/>
        <end position="1553"/>
    </location>
</feature>
<dbReference type="PROSITE" id="PS00107">
    <property type="entry name" value="PROTEIN_KINASE_ATP"/>
    <property type="match status" value="1"/>
</dbReference>
<keyword evidence="5" id="KW-0812">Transmembrane</keyword>
<feature type="non-terminal residue" evidence="7">
    <location>
        <position position="1"/>
    </location>
</feature>
<dbReference type="InterPro" id="IPR000719">
    <property type="entry name" value="Prot_kinase_dom"/>
</dbReference>
<feature type="region of interest" description="Disordered" evidence="4">
    <location>
        <begin position="483"/>
        <end position="518"/>
    </location>
</feature>
<evidence type="ECO:0000259" key="6">
    <source>
        <dbReference type="PROSITE" id="PS50011"/>
    </source>
</evidence>
<keyword evidence="8" id="KW-1185">Reference proteome</keyword>
<keyword evidence="5" id="KW-1133">Transmembrane helix</keyword>
<evidence type="ECO:0000313" key="8">
    <source>
        <dbReference type="Proteomes" id="UP001057375"/>
    </source>
</evidence>
<evidence type="ECO:0000256" key="1">
    <source>
        <dbReference type="ARBA" id="ARBA00022741"/>
    </source>
</evidence>
<dbReference type="EMBL" id="BQXS01012493">
    <property type="protein sequence ID" value="GKT23950.1"/>
    <property type="molecule type" value="Genomic_DNA"/>
</dbReference>
<comment type="caution">
    <text evidence="7">The sequence shown here is derived from an EMBL/GenBank/DDBJ whole genome shotgun (WGS) entry which is preliminary data.</text>
</comment>
<gene>
    <name evidence="7" type="ORF">ADUPG1_012592</name>
</gene>
<dbReference type="Proteomes" id="UP001057375">
    <property type="component" value="Unassembled WGS sequence"/>
</dbReference>
<dbReference type="PROSITE" id="PS00108">
    <property type="entry name" value="PROTEIN_KINASE_ST"/>
    <property type="match status" value="1"/>
</dbReference>
<dbReference type="SMART" id="SM00220">
    <property type="entry name" value="S_TKc"/>
    <property type="match status" value="1"/>
</dbReference>
<dbReference type="InterPro" id="IPR011009">
    <property type="entry name" value="Kinase-like_dom_sf"/>
</dbReference>
<proteinExistence type="predicted"/>
<name>A0ABQ5JZY2_9EUKA</name>